<feature type="domain" description="Translation elongation factor EFTs/EF1B dimerisation" evidence="15">
    <location>
        <begin position="166"/>
        <end position="405"/>
    </location>
</feature>
<dbReference type="AlphaFoldDB" id="A0A4S8KAR3"/>
<evidence type="ECO:0000256" key="13">
    <source>
        <dbReference type="RuleBase" id="RU000642"/>
    </source>
</evidence>
<feature type="region of interest" description="Disordered" evidence="14">
    <location>
        <begin position="425"/>
        <end position="456"/>
    </location>
</feature>
<dbReference type="InterPro" id="IPR027786">
    <property type="entry name" value="Nse4/EID"/>
</dbReference>
<keyword evidence="6 12" id="KW-0648">Protein biosynthesis</keyword>
<dbReference type="FunFam" id="1.10.8.10:FF:000001">
    <property type="entry name" value="Elongation factor Ts"/>
    <property type="match status" value="1"/>
</dbReference>
<evidence type="ECO:0000256" key="4">
    <source>
        <dbReference type="ARBA" id="ARBA00022763"/>
    </source>
</evidence>
<keyword evidence="9" id="KW-0233">DNA recombination</keyword>
<dbReference type="PROSITE" id="PS01127">
    <property type="entry name" value="EF_TS_2"/>
    <property type="match status" value="1"/>
</dbReference>
<dbReference type="HAMAP" id="MF_00050">
    <property type="entry name" value="EF_Ts"/>
    <property type="match status" value="1"/>
</dbReference>
<feature type="compositionally biased region" description="Basic and acidic residues" evidence="14">
    <location>
        <begin position="605"/>
        <end position="619"/>
    </location>
</feature>
<dbReference type="GO" id="GO:0005634">
    <property type="term" value="C:nucleus"/>
    <property type="evidence" value="ECO:0007669"/>
    <property type="project" value="UniProtKB-SubCell"/>
</dbReference>
<accession>A0A4S8KAR3</accession>
<dbReference type="InterPro" id="IPR036402">
    <property type="entry name" value="EF-Ts_dimer_sf"/>
</dbReference>
<dbReference type="STRING" id="52838.A0A4S8KAR3"/>
<evidence type="ECO:0000256" key="2">
    <source>
        <dbReference type="ARBA" id="ARBA00005532"/>
    </source>
</evidence>
<dbReference type="SUPFAM" id="SSF54713">
    <property type="entry name" value="Elongation factor Ts (EF-Ts), dimerisation domain"/>
    <property type="match status" value="2"/>
</dbReference>
<dbReference type="Gene3D" id="3.30.479.20">
    <property type="entry name" value="Elongation factor Ts, dimerisation domain"/>
    <property type="match status" value="2"/>
</dbReference>
<dbReference type="InterPro" id="IPR001816">
    <property type="entry name" value="Transl_elong_EFTs/EF1B"/>
</dbReference>
<dbReference type="NCBIfam" id="TIGR00116">
    <property type="entry name" value="tsf"/>
    <property type="match status" value="1"/>
</dbReference>
<comment type="subcellular location">
    <subcellularLocation>
        <location evidence="12">Mitochondrion</location>
    </subcellularLocation>
    <subcellularLocation>
        <location evidence="1">Nucleus</location>
    </subcellularLocation>
</comment>
<dbReference type="Proteomes" id="UP000317650">
    <property type="component" value="Chromosome 4"/>
</dbReference>
<reference evidence="17 18" key="1">
    <citation type="journal article" date="2019" name="Nat. Plants">
        <title>Genome sequencing of Musa balbisiana reveals subgenome evolution and function divergence in polyploid bananas.</title>
        <authorList>
            <person name="Yao X."/>
        </authorList>
    </citation>
    <scope>NUCLEOTIDE SEQUENCE [LARGE SCALE GENOMIC DNA]</scope>
    <source>
        <strain evidence="18">cv. DH-PKW</strain>
        <tissue evidence="17">Leaves</tissue>
    </source>
</reference>
<dbReference type="InterPro" id="IPR014039">
    <property type="entry name" value="Transl_elong_EFTs/EF1B_dimer"/>
</dbReference>
<evidence type="ECO:0000256" key="14">
    <source>
        <dbReference type="SAM" id="MobiDB-lite"/>
    </source>
</evidence>
<evidence type="ECO:0000313" key="17">
    <source>
        <dbReference type="EMBL" id="THU72143.1"/>
    </source>
</evidence>
<evidence type="ECO:0000256" key="7">
    <source>
        <dbReference type="ARBA" id="ARBA00022946"/>
    </source>
</evidence>
<evidence type="ECO:0000256" key="6">
    <source>
        <dbReference type="ARBA" id="ARBA00022917"/>
    </source>
</evidence>
<gene>
    <name evidence="12" type="primary">EFTS</name>
    <name evidence="17" type="ORF">C4D60_Mb04t09000</name>
</gene>
<dbReference type="Pfam" id="PF08743">
    <property type="entry name" value="Nse4_C"/>
    <property type="match status" value="1"/>
</dbReference>
<keyword evidence="8 12" id="KW-0496">Mitochondrion</keyword>
<dbReference type="Gene3D" id="1.10.286.20">
    <property type="match status" value="1"/>
</dbReference>
<dbReference type="Pfam" id="PF00889">
    <property type="entry name" value="EF_TS"/>
    <property type="match status" value="1"/>
</dbReference>
<feature type="domain" description="Non-structural maintenance of chromosome element 4 C-terminal" evidence="16">
    <location>
        <begin position="643"/>
        <end position="730"/>
    </location>
</feature>
<dbReference type="GO" id="GO:0006310">
    <property type="term" value="P:DNA recombination"/>
    <property type="evidence" value="ECO:0007669"/>
    <property type="project" value="UniProtKB-KW"/>
</dbReference>
<dbReference type="GO" id="GO:0030915">
    <property type="term" value="C:Smc5-Smc6 complex"/>
    <property type="evidence" value="ECO:0007669"/>
    <property type="project" value="InterPro"/>
</dbReference>
<comment type="similarity">
    <text evidence="2 12 13">Belongs to the EF-Ts family.</text>
</comment>
<keyword evidence="10" id="KW-0234">DNA repair</keyword>
<protein>
    <recommendedName>
        <fullName evidence="12">Elongation factor Ts, mitochondrial</fullName>
        <shortName evidence="12">EF-Ts</shortName>
        <shortName evidence="12">EF-TsMt</shortName>
    </recommendedName>
</protein>
<comment type="function">
    <text evidence="12 13">Associates with the EF-Tu.GDP complex and induces the exchange of GDP to GTP. It remains bound to the aminoacyl-tRNA.EF-Tu.GTP complex up to the GTP hydrolysis stage on the ribosome.</text>
</comment>
<dbReference type="CDD" id="cd14275">
    <property type="entry name" value="UBA_EF-Ts"/>
    <property type="match status" value="1"/>
</dbReference>
<comment type="similarity">
    <text evidence="3">Belongs to the NSE4 family.</text>
</comment>
<evidence type="ECO:0000256" key="12">
    <source>
        <dbReference type="HAMAP-Rule" id="MF_03135"/>
    </source>
</evidence>
<evidence type="ECO:0000256" key="9">
    <source>
        <dbReference type="ARBA" id="ARBA00023172"/>
    </source>
</evidence>
<keyword evidence="4" id="KW-0227">DNA damage</keyword>
<dbReference type="SUPFAM" id="SSF46934">
    <property type="entry name" value="UBA-like"/>
    <property type="match status" value="1"/>
</dbReference>
<dbReference type="InterPro" id="IPR009060">
    <property type="entry name" value="UBA-like_sf"/>
</dbReference>
<keyword evidence="18" id="KW-1185">Reference proteome</keyword>
<dbReference type="PANTHER" id="PTHR16140">
    <property type="entry name" value="NON-STRUCTURAL MAINTENANCE OF CHROMOSOMES ELEMENT 4"/>
    <property type="match status" value="1"/>
</dbReference>
<dbReference type="InterPro" id="IPR014854">
    <property type="entry name" value="Nse4_C"/>
</dbReference>
<keyword evidence="7" id="KW-0809">Transit peptide</keyword>
<dbReference type="PANTHER" id="PTHR16140:SF0">
    <property type="entry name" value="NON-STRUCTURAL MAINTENANCE OF CHROMOSOMES ELEMENT 4"/>
    <property type="match status" value="1"/>
</dbReference>
<dbReference type="FunFam" id="3.30.479.20:FF:000012">
    <property type="entry name" value="Elongation factor Ts, mitochondrial"/>
    <property type="match status" value="1"/>
</dbReference>
<evidence type="ECO:0000256" key="1">
    <source>
        <dbReference type="ARBA" id="ARBA00004123"/>
    </source>
</evidence>
<comment type="caution">
    <text evidence="17">The sequence shown here is derived from an EMBL/GenBank/DDBJ whole genome shotgun (WGS) entry which is preliminary data.</text>
</comment>
<evidence type="ECO:0000259" key="15">
    <source>
        <dbReference type="Pfam" id="PF00889"/>
    </source>
</evidence>
<evidence type="ECO:0000256" key="10">
    <source>
        <dbReference type="ARBA" id="ARBA00023204"/>
    </source>
</evidence>
<dbReference type="FunFam" id="1.10.286.20:FF:000001">
    <property type="entry name" value="Elongation factor Ts"/>
    <property type="match status" value="1"/>
</dbReference>
<dbReference type="EMBL" id="PYDT01000001">
    <property type="protein sequence ID" value="THU72143.1"/>
    <property type="molecule type" value="Genomic_DNA"/>
</dbReference>
<evidence type="ECO:0000256" key="11">
    <source>
        <dbReference type="ARBA" id="ARBA00023242"/>
    </source>
</evidence>
<evidence type="ECO:0000259" key="16">
    <source>
        <dbReference type="Pfam" id="PF08743"/>
    </source>
</evidence>
<dbReference type="GO" id="GO:0005739">
    <property type="term" value="C:mitochondrion"/>
    <property type="evidence" value="ECO:0007669"/>
    <property type="project" value="UniProtKB-SubCell"/>
</dbReference>
<name>A0A4S8KAR3_MUSBA</name>
<proteinExistence type="inferred from homology"/>
<dbReference type="GO" id="GO:0006281">
    <property type="term" value="P:DNA repair"/>
    <property type="evidence" value="ECO:0007669"/>
    <property type="project" value="UniProtKB-KW"/>
</dbReference>
<sequence>MSSSIQLLNGSDLPINGSWLLKPSSQTLPMLLEMACCRSAKSLTRLILSELSVGRQPRKGYFFRAYIGEPAVKPRELVNLNASRQVLLRRFSTEVSATEQINLIKQLRERTSAPIKDVKLSLVNCNWDLEAAQKDLRKRGVVLAAKKSSRTAAEGLLSVAQTEKKAVVVELNCETDFVARNDVFQYLASSLAKMALSAESSMVQTQEAFIFGPEYLENMKINLDHPKLSGETTVQNAVTEVAAMVGENVKIRRGYALSTSSHGAVLSYLHTCPQPGLGRIAGLLTLEIEDGNASLDALRGVGSSLAMHIVASKPLFLSKELVPSEALESERDILKAQAESSGKSQMAVEKMVEGRMRKYYEEVVLLEQKFVMNDSVKVKSLLNDLSKEVGSCVKIGNFLRMEVGEGIQSVRLDFLTVHTMVRATKQRLPESRGGGGGENGQGNDAGAASSNRQGTAHRRVLRSRYLAVKNMISDKREDITKVDSDKFNSIITEVESLHELVQKPREQVADAEALLDIACTLVTSVKSQTNEGVTPSDFVTTLLRNFGEQNGGSDLGSTSNNLHWSDVGHAVSHVFRSAPGCHTMIGPMNTELKQRKVVAQRKRTRPTESTHPEELADAGTEVKTDTDKNMSTMFDILRRKRSVKLENLVLNRESFAQTVENIFALSFLVKDGRADIIVNDSRHHIVSPRNAPAATAVASGDVSYSHFVFRFDFKDWKLMIDNVDVGEELMPHRIRANTSGLEVGGVESAAPATPIRKLTRNRGLVIQEESIVEDSPETDTGVQNVKKKRLFEAKHRKNLEL</sequence>
<evidence type="ECO:0000256" key="3">
    <source>
        <dbReference type="ARBA" id="ARBA00008997"/>
    </source>
</evidence>
<feature type="region of interest" description="Disordered" evidence="14">
    <location>
        <begin position="600"/>
        <end position="619"/>
    </location>
</feature>
<dbReference type="GO" id="GO:0003746">
    <property type="term" value="F:translation elongation factor activity"/>
    <property type="evidence" value="ECO:0007669"/>
    <property type="project" value="UniProtKB-UniRule"/>
</dbReference>
<evidence type="ECO:0000313" key="18">
    <source>
        <dbReference type="Proteomes" id="UP000317650"/>
    </source>
</evidence>
<evidence type="ECO:0000256" key="8">
    <source>
        <dbReference type="ARBA" id="ARBA00023128"/>
    </source>
</evidence>
<keyword evidence="5 12" id="KW-0251">Elongation factor</keyword>
<dbReference type="Gene3D" id="1.10.8.10">
    <property type="entry name" value="DNA helicase RuvA subunit, C-terminal domain"/>
    <property type="match status" value="1"/>
</dbReference>
<dbReference type="InterPro" id="IPR018101">
    <property type="entry name" value="Transl_elong_Ts_CS"/>
</dbReference>
<evidence type="ECO:0000256" key="5">
    <source>
        <dbReference type="ARBA" id="ARBA00022768"/>
    </source>
</evidence>
<keyword evidence="11" id="KW-0539">Nucleus</keyword>
<organism evidence="17 18">
    <name type="scientific">Musa balbisiana</name>
    <name type="common">Banana</name>
    <dbReference type="NCBI Taxonomy" id="52838"/>
    <lineage>
        <taxon>Eukaryota</taxon>
        <taxon>Viridiplantae</taxon>
        <taxon>Streptophyta</taxon>
        <taxon>Embryophyta</taxon>
        <taxon>Tracheophyta</taxon>
        <taxon>Spermatophyta</taxon>
        <taxon>Magnoliopsida</taxon>
        <taxon>Liliopsida</taxon>
        <taxon>Zingiberales</taxon>
        <taxon>Musaceae</taxon>
        <taxon>Musa</taxon>
    </lineage>
</organism>